<name>A0A2B7YQ35_POLH7</name>
<evidence type="ECO:0000259" key="15">
    <source>
        <dbReference type="PROSITE" id="PS51164"/>
    </source>
</evidence>
<dbReference type="InterPro" id="IPR013320">
    <property type="entry name" value="ConA-like_dom_sf"/>
</dbReference>
<dbReference type="InterPro" id="IPR000254">
    <property type="entry name" value="CBD"/>
</dbReference>
<dbReference type="InterPro" id="IPR001137">
    <property type="entry name" value="Glyco_hydro_11"/>
</dbReference>
<evidence type="ECO:0000313" key="18">
    <source>
        <dbReference type="Proteomes" id="UP000224634"/>
    </source>
</evidence>
<comment type="caution">
    <text evidence="17">The sequence shown here is derived from an EMBL/GenBank/DDBJ whole genome shotgun (WGS) entry which is preliminary data.</text>
</comment>
<keyword evidence="6 14" id="KW-0732">Signal</keyword>
<dbReference type="AlphaFoldDB" id="A0A2B7YQ35"/>
<feature type="compositionally biased region" description="Gly residues" evidence="13">
    <location>
        <begin position="225"/>
        <end position="246"/>
    </location>
</feature>
<evidence type="ECO:0000256" key="9">
    <source>
        <dbReference type="ARBA" id="ARBA00023295"/>
    </source>
</evidence>
<keyword evidence="18" id="KW-1185">Reference proteome</keyword>
<proteinExistence type="inferred from homology"/>
<evidence type="ECO:0000256" key="12">
    <source>
        <dbReference type="RuleBase" id="RU362015"/>
    </source>
</evidence>
<dbReference type="OrthoDB" id="2115822at2759"/>
<feature type="region of interest" description="Disordered" evidence="13">
    <location>
        <begin position="224"/>
        <end position="246"/>
    </location>
</feature>
<evidence type="ECO:0000256" key="8">
    <source>
        <dbReference type="ARBA" id="ARBA00023277"/>
    </source>
</evidence>
<feature type="active site" description="Proton donor" evidence="11">
    <location>
        <position position="210"/>
    </location>
</feature>
<dbReference type="SUPFAM" id="SSF57180">
    <property type="entry name" value="Cellulose-binding domain"/>
    <property type="match status" value="1"/>
</dbReference>
<keyword evidence="5 11" id="KW-0858">Xylan degradation</keyword>
<reference evidence="17 18" key="1">
    <citation type="submission" date="2017-10" db="EMBL/GenBank/DDBJ databases">
        <title>Comparative genomics in systemic dimorphic fungi from Ajellomycetaceae.</title>
        <authorList>
            <person name="Munoz J.F."/>
            <person name="Mcewen J.G."/>
            <person name="Clay O.K."/>
            <person name="Cuomo C.A."/>
        </authorList>
    </citation>
    <scope>NUCLEOTIDE SEQUENCE [LARGE SCALE GENOMIC DNA]</scope>
    <source>
        <strain evidence="17 18">UAMH7299</strain>
    </source>
</reference>
<evidence type="ECO:0000256" key="5">
    <source>
        <dbReference type="ARBA" id="ARBA00022651"/>
    </source>
</evidence>
<dbReference type="Gene3D" id="2.60.120.180">
    <property type="match status" value="1"/>
</dbReference>
<evidence type="ECO:0000256" key="2">
    <source>
        <dbReference type="ARBA" id="ARBA00004851"/>
    </source>
</evidence>
<dbReference type="PRINTS" id="PR00911">
    <property type="entry name" value="GLHYDRLASE11"/>
</dbReference>
<feature type="domain" description="CBM1" evidence="15">
    <location>
        <begin position="255"/>
        <end position="290"/>
    </location>
</feature>
<evidence type="ECO:0000256" key="14">
    <source>
        <dbReference type="SAM" id="SignalP"/>
    </source>
</evidence>
<dbReference type="InterPro" id="IPR033123">
    <property type="entry name" value="GH11_dom"/>
</dbReference>
<protein>
    <recommendedName>
        <fullName evidence="4 11">Endo-1,4-beta-xylanase</fullName>
        <ecNumber evidence="4 11">3.2.1.8</ecNumber>
    </recommendedName>
</protein>
<feature type="chain" id="PRO_5013061254" description="Endo-1,4-beta-xylanase" evidence="14">
    <location>
        <begin position="20"/>
        <end position="290"/>
    </location>
</feature>
<comment type="pathway">
    <text evidence="2 11 12">Glycan degradation; xylan degradation.</text>
</comment>
<dbReference type="PANTHER" id="PTHR46828:SF3">
    <property type="entry name" value="ENDO-1,4-BETA-XYLANASE"/>
    <property type="match status" value="1"/>
</dbReference>
<dbReference type="GO" id="GO:0031176">
    <property type="term" value="F:endo-1,4-beta-xylanase activity"/>
    <property type="evidence" value="ECO:0007669"/>
    <property type="project" value="UniProtKB-UniRule"/>
</dbReference>
<dbReference type="InterPro" id="IPR035971">
    <property type="entry name" value="CBD_sf"/>
</dbReference>
<dbReference type="PANTHER" id="PTHR46828">
    <property type="entry name" value="ENDO-1,4-BETA-XYLANASE A-RELATED"/>
    <property type="match status" value="1"/>
</dbReference>
<dbReference type="GO" id="GO:0045493">
    <property type="term" value="P:xylan catabolic process"/>
    <property type="evidence" value="ECO:0007669"/>
    <property type="project" value="UniProtKB-UniRule"/>
</dbReference>
<keyword evidence="7 11" id="KW-0378">Hydrolase</keyword>
<dbReference type="GO" id="GO:0005576">
    <property type="term" value="C:extracellular region"/>
    <property type="evidence" value="ECO:0007669"/>
    <property type="project" value="InterPro"/>
</dbReference>
<dbReference type="Proteomes" id="UP000224634">
    <property type="component" value="Unassembled WGS sequence"/>
</dbReference>
<accession>A0A2B7YQ35</accession>
<evidence type="ECO:0000256" key="10">
    <source>
        <dbReference type="ARBA" id="ARBA00023326"/>
    </source>
</evidence>
<dbReference type="InterPro" id="IPR013319">
    <property type="entry name" value="GH11/12"/>
</dbReference>
<dbReference type="FunFam" id="2.60.120.180:FF:000001">
    <property type="entry name" value="Endo-1,4-beta-xylanase"/>
    <property type="match status" value="1"/>
</dbReference>
<feature type="domain" description="GH11" evidence="16">
    <location>
        <begin position="34"/>
        <end position="223"/>
    </location>
</feature>
<evidence type="ECO:0000259" key="16">
    <source>
        <dbReference type="PROSITE" id="PS51761"/>
    </source>
</evidence>
<evidence type="ECO:0000256" key="1">
    <source>
        <dbReference type="ARBA" id="ARBA00000681"/>
    </source>
</evidence>
<dbReference type="EC" id="3.2.1.8" evidence="4 11"/>
<evidence type="ECO:0000256" key="7">
    <source>
        <dbReference type="ARBA" id="ARBA00022801"/>
    </source>
</evidence>
<keyword evidence="10 11" id="KW-0624">Polysaccharide degradation</keyword>
<dbReference type="SMART" id="SM00236">
    <property type="entry name" value="fCBD"/>
    <property type="match status" value="1"/>
</dbReference>
<gene>
    <name evidence="17" type="ORF">AJ80_02781</name>
</gene>
<dbReference type="UniPathway" id="UPA00114"/>
<keyword evidence="9 11" id="KW-0326">Glycosidase</keyword>
<feature type="active site" description="Nucleophile" evidence="11">
    <location>
        <position position="119"/>
    </location>
</feature>
<evidence type="ECO:0000313" key="17">
    <source>
        <dbReference type="EMBL" id="PGH23149.1"/>
    </source>
</evidence>
<evidence type="ECO:0000256" key="4">
    <source>
        <dbReference type="ARBA" id="ARBA00012590"/>
    </source>
</evidence>
<dbReference type="PROSITE" id="PS00776">
    <property type="entry name" value="GH11_1"/>
    <property type="match status" value="1"/>
</dbReference>
<comment type="similarity">
    <text evidence="3 11 12">Belongs to the glycosyl hydrolase 11 (cellulase G) family.</text>
</comment>
<organism evidence="17 18">
    <name type="scientific">Polytolypa hystricis (strain UAMH7299)</name>
    <dbReference type="NCBI Taxonomy" id="1447883"/>
    <lineage>
        <taxon>Eukaryota</taxon>
        <taxon>Fungi</taxon>
        <taxon>Dikarya</taxon>
        <taxon>Ascomycota</taxon>
        <taxon>Pezizomycotina</taxon>
        <taxon>Eurotiomycetes</taxon>
        <taxon>Eurotiomycetidae</taxon>
        <taxon>Onygenales</taxon>
        <taxon>Onygenales incertae sedis</taxon>
        <taxon>Polytolypa</taxon>
    </lineage>
</organism>
<dbReference type="GO" id="GO:0030248">
    <property type="term" value="F:cellulose binding"/>
    <property type="evidence" value="ECO:0007669"/>
    <property type="project" value="InterPro"/>
</dbReference>
<dbReference type="SUPFAM" id="SSF49899">
    <property type="entry name" value="Concanavalin A-like lectins/glucanases"/>
    <property type="match status" value="1"/>
</dbReference>
<evidence type="ECO:0000256" key="11">
    <source>
        <dbReference type="PROSITE-ProRule" id="PRU01097"/>
    </source>
</evidence>
<dbReference type="EMBL" id="PDNA01000028">
    <property type="protein sequence ID" value="PGH23149.1"/>
    <property type="molecule type" value="Genomic_DNA"/>
</dbReference>
<comment type="catalytic activity">
    <reaction evidence="1 11 12">
        <text>Endohydrolysis of (1-&gt;4)-beta-D-xylosidic linkages in xylans.</text>
        <dbReference type="EC" id="3.2.1.8"/>
    </reaction>
</comment>
<keyword evidence="8 11" id="KW-0119">Carbohydrate metabolism</keyword>
<evidence type="ECO:0000256" key="13">
    <source>
        <dbReference type="SAM" id="MobiDB-lite"/>
    </source>
</evidence>
<evidence type="ECO:0000256" key="6">
    <source>
        <dbReference type="ARBA" id="ARBA00022729"/>
    </source>
</evidence>
<evidence type="ECO:0000256" key="3">
    <source>
        <dbReference type="ARBA" id="ARBA00007792"/>
    </source>
</evidence>
<dbReference type="InterPro" id="IPR018208">
    <property type="entry name" value="GH11_AS_1"/>
</dbReference>
<dbReference type="PROSITE" id="PS51164">
    <property type="entry name" value="CBM1_2"/>
    <property type="match status" value="1"/>
</dbReference>
<dbReference type="Pfam" id="PF00457">
    <property type="entry name" value="Glyco_hydro_11"/>
    <property type="match status" value="1"/>
</dbReference>
<dbReference type="PROSITE" id="PS51761">
    <property type="entry name" value="GH11_3"/>
    <property type="match status" value="1"/>
</dbReference>
<feature type="signal peptide" evidence="14">
    <location>
        <begin position="1"/>
        <end position="19"/>
    </location>
</feature>
<dbReference type="Pfam" id="PF00734">
    <property type="entry name" value="CBM_1"/>
    <property type="match status" value="1"/>
</dbReference>
<sequence>MVSFTSVLLGLSAAAASLAAPAELSARGPTELSKRTPSSQGQHGGFFYSFWTDNESAVTYTNEAGGRYSAQWNGDGNWVGGKGWNPGSGNRVISYTGSYNPNGNSYLAVYGWTQNPLIEYYVVENFGTYNPGSGGTRHGSVTSDGSTYDIYTSERVNQPSIEGTATFTQYWSIRQQKRSSGSVTVANHFAAWQQLGMRMGSHNYQIMATEGYYSAGSATITVSDGGSGGGDNGGGDNGGGDNGGGDNGGGNNGGNCVAQWGQCGGNGYSGPTCCQSGSCVMQDQWYSQCK</sequence>